<accession>A0A7W9BBB1</accession>
<reference evidence="3 4" key="1">
    <citation type="submission" date="2020-08" db="EMBL/GenBank/DDBJ databases">
        <title>Genomic Encyclopedia of Type Strains, Phase IV (KMG-IV): sequencing the most valuable type-strain genomes for metagenomic binning, comparative biology and taxonomic classification.</title>
        <authorList>
            <person name="Goeker M."/>
        </authorList>
    </citation>
    <scope>NUCLEOTIDE SEQUENCE [LARGE SCALE GENOMIC DNA]</scope>
    <source>
        <strain evidence="3 4">DSM 100044</strain>
    </source>
</reference>
<feature type="domain" description="PilZ" evidence="2">
    <location>
        <begin position="45"/>
        <end position="118"/>
    </location>
</feature>
<dbReference type="AlphaFoldDB" id="A0A7W9BBB1"/>
<evidence type="ECO:0000313" key="4">
    <source>
        <dbReference type="Proteomes" id="UP000546200"/>
    </source>
</evidence>
<comment type="caution">
    <text evidence="3">The sequence shown here is derived from an EMBL/GenBank/DDBJ whole genome shotgun (WGS) entry which is preliminary data.</text>
</comment>
<dbReference type="SUPFAM" id="SSF141371">
    <property type="entry name" value="PilZ domain-like"/>
    <property type="match status" value="2"/>
</dbReference>
<dbReference type="Proteomes" id="UP000546200">
    <property type="component" value="Unassembled WGS sequence"/>
</dbReference>
<dbReference type="GO" id="GO:0035438">
    <property type="term" value="F:cyclic-di-GMP binding"/>
    <property type="evidence" value="ECO:0007669"/>
    <property type="project" value="InterPro"/>
</dbReference>
<feature type="region of interest" description="Disordered" evidence="1">
    <location>
        <begin position="1"/>
        <end position="39"/>
    </location>
</feature>
<dbReference type="RefSeq" id="WP_184054168.1">
    <property type="nucleotide sequence ID" value="NZ_JACIJK010000001.1"/>
</dbReference>
<evidence type="ECO:0000259" key="2">
    <source>
        <dbReference type="Pfam" id="PF07238"/>
    </source>
</evidence>
<protein>
    <recommendedName>
        <fullName evidence="2">PilZ domain-containing protein</fullName>
    </recommendedName>
</protein>
<evidence type="ECO:0000313" key="3">
    <source>
        <dbReference type="EMBL" id="MBB5713651.1"/>
    </source>
</evidence>
<evidence type="ECO:0000256" key="1">
    <source>
        <dbReference type="SAM" id="MobiDB-lite"/>
    </source>
</evidence>
<keyword evidence="4" id="KW-1185">Reference proteome</keyword>
<dbReference type="EMBL" id="JACIJK010000001">
    <property type="protein sequence ID" value="MBB5713651.1"/>
    <property type="molecule type" value="Genomic_DNA"/>
</dbReference>
<name>A0A7W9BBB1_9SPHN</name>
<dbReference type="Pfam" id="PF07238">
    <property type="entry name" value="PilZ"/>
    <property type="match status" value="1"/>
</dbReference>
<proteinExistence type="predicted"/>
<dbReference type="InterPro" id="IPR009875">
    <property type="entry name" value="PilZ_domain"/>
</dbReference>
<organism evidence="3 4">
    <name type="scientific">Sphingomonas aerophila</name>
    <dbReference type="NCBI Taxonomy" id="1344948"/>
    <lineage>
        <taxon>Bacteria</taxon>
        <taxon>Pseudomonadati</taxon>
        <taxon>Pseudomonadota</taxon>
        <taxon>Alphaproteobacteria</taxon>
        <taxon>Sphingomonadales</taxon>
        <taxon>Sphingomonadaceae</taxon>
        <taxon>Sphingomonas</taxon>
    </lineage>
</organism>
<gene>
    <name evidence="3" type="ORF">FHS94_000470</name>
</gene>
<sequence length="239" mass="25631">MLDCPALDAPSPTEQKGDDRSAAETIGHTASGVAERRSETYAPRDKRLVTMLLLARLETATRDGLARIRNVSTGGAMVETSLALMAGEPIRLETRDLLFDGRIAWSKDGRAGIEFSGPADVTALMHPAASGRANYVVRAPRLLTECTVRLQSHGFFCSATLLDISARGGRLLLDRPLSIDGGITITIPGLDPQQAAVRWVKGEEAGVTLLSPIPFAKLDGWLQDTAVRFNAREPGKAQS</sequence>